<evidence type="ECO:0000313" key="2">
    <source>
        <dbReference type="EMBL" id="TBN02473.1"/>
    </source>
</evidence>
<organism evidence="2 3">
    <name type="scientific">Hyunsoonleella flava</name>
    <dbReference type="NCBI Taxonomy" id="2527939"/>
    <lineage>
        <taxon>Bacteria</taxon>
        <taxon>Pseudomonadati</taxon>
        <taxon>Bacteroidota</taxon>
        <taxon>Flavobacteriia</taxon>
        <taxon>Flavobacteriales</taxon>
        <taxon>Flavobacteriaceae</taxon>
    </lineage>
</organism>
<dbReference type="Gene3D" id="3.40.1580.10">
    <property type="entry name" value="SMI1/KNR4-like"/>
    <property type="match status" value="1"/>
</dbReference>
<name>A0A4Q9FC86_9FLAO</name>
<dbReference type="InterPro" id="IPR018958">
    <property type="entry name" value="Knr4/Smi1-like_dom"/>
</dbReference>
<reference evidence="2 3" key="1">
    <citation type="submission" date="2019-02" db="EMBL/GenBank/DDBJ databases">
        <title>Hyunsoonleella sp., isolated from marine sediment.</title>
        <authorList>
            <person name="Liu B.-T."/>
        </authorList>
    </citation>
    <scope>NUCLEOTIDE SEQUENCE [LARGE SCALE GENOMIC DNA]</scope>
    <source>
        <strain evidence="2 3">T58</strain>
    </source>
</reference>
<dbReference type="RefSeq" id="WP_130964848.1">
    <property type="nucleotide sequence ID" value="NZ_SIRT01000010.1"/>
</dbReference>
<dbReference type="InterPro" id="IPR037883">
    <property type="entry name" value="Knr4/Smi1-like_sf"/>
</dbReference>
<dbReference type="AlphaFoldDB" id="A0A4Q9FC86"/>
<protein>
    <submittedName>
        <fullName evidence="2">SMI1/KNR4 family protein</fullName>
    </submittedName>
</protein>
<dbReference type="Pfam" id="PF09346">
    <property type="entry name" value="SMI1_KNR4"/>
    <property type="match status" value="1"/>
</dbReference>
<dbReference type="Proteomes" id="UP000291142">
    <property type="component" value="Unassembled WGS sequence"/>
</dbReference>
<accession>A0A4Q9FC86</accession>
<comment type="caution">
    <text evidence="2">The sequence shown here is derived from an EMBL/GenBank/DDBJ whole genome shotgun (WGS) entry which is preliminary data.</text>
</comment>
<evidence type="ECO:0000259" key="1">
    <source>
        <dbReference type="Pfam" id="PF09346"/>
    </source>
</evidence>
<dbReference type="OrthoDB" id="1353528at2"/>
<sequence>MPFPLDEKYIEETESELNVKFPSEFKNRMIKSNGGELLVSDEFEFELYPFFDKSDRKRISRTCNHIGLETKNAREWDGFPENGIAIGADGFGNQLILTHIGNGNLTDELYFWNHETREMEKIAESINKLYIEKSSFWNRIKSKFNGLQT</sequence>
<gene>
    <name evidence="2" type="ORF">EYD45_12250</name>
</gene>
<dbReference type="EMBL" id="SIRT01000010">
    <property type="protein sequence ID" value="TBN02473.1"/>
    <property type="molecule type" value="Genomic_DNA"/>
</dbReference>
<dbReference type="SUPFAM" id="SSF160631">
    <property type="entry name" value="SMI1/KNR4-like"/>
    <property type="match status" value="1"/>
</dbReference>
<proteinExistence type="predicted"/>
<feature type="domain" description="Knr4/Smi1-like" evidence="1">
    <location>
        <begin position="4"/>
        <end position="128"/>
    </location>
</feature>
<keyword evidence="3" id="KW-1185">Reference proteome</keyword>
<evidence type="ECO:0000313" key="3">
    <source>
        <dbReference type="Proteomes" id="UP000291142"/>
    </source>
</evidence>